<gene>
    <name evidence="2" type="ORF">CXB51_032501</name>
</gene>
<dbReference type="Proteomes" id="UP000701853">
    <property type="component" value="Chromosome 12"/>
</dbReference>
<evidence type="ECO:0000313" key="3">
    <source>
        <dbReference type="Proteomes" id="UP000701853"/>
    </source>
</evidence>
<evidence type="ECO:0000313" key="2">
    <source>
        <dbReference type="EMBL" id="KAG8475713.1"/>
    </source>
</evidence>
<name>A0A8J5XUV9_9ROSI</name>
<protein>
    <submittedName>
        <fullName evidence="2">Uncharacterized protein</fullName>
    </submittedName>
</protein>
<feature type="region of interest" description="Disordered" evidence="1">
    <location>
        <begin position="29"/>
        <end position="83"/>
    </location>
</feature>
<comment type="caution">
    <text evidence="2">The sequence shown here is derived from an EMBL/GenBank/DDBJ whole genome shotgun (WGS) entry which is preliminary data.</text>
</comment>
<feature type="compositionally biased region" description="Pro residues" evidence="1">
    <location>
        <begin position="34"/>
        <end position="49"/>
    </location>
</feature>
<dbReference type="EMBL" id="JAHUZN010000012">
    <property type="protein sequence ID" value="KAG8475713.1"/>
    <property type="molecule type" value="Genomic_DNA"/>
</dbReference>
<dbReference type="AlphaFoldDB" id="A0A8J5XUV9"/>
<proteinExistence type="predicted"/>
<evidence type="ECO:0000256" key="1">
    <source>
        <dbReference type="SAM" id="MobiDB-lite"/>
    </source>
</evidence>
<reference evidence="2 3" key="1">
    <citation type="journal article" date="2021" name="bioRxiv">
        <title>The Gossypium anomalum genome as a resource for cotton improvement and evolutionary analysis of hybrid incompatibility.</title>
        <authorList>
            <person name="Grover C.E."/>
            <person name="Yuan D."/>
            <person name="Arick M.A."/>
            <person name="Miller E.R."/>
            <person name="Hu G."/>
            <person name="Peterson D.G."/>
            <person name="Wendel J.F."/>
            <person name="Udall J.A."/>
        </authorList>
    </citation>
    <scope>NUCLEOTIDE SEQUENCE [LARGE SCALE GENOMIC DNA]</scope>
    <source>
        <strain evidence="2">JFW-Udall</strain>
        <tissue evidence="2">Leaf</tissue>
    </source>
</reference>
<sequence length="83" mass="9583">MQKTENCIFQEVAMASVKAAGIQLLGRSRRKPLMLPPRPNLLLPSPPPKRLLQSLRNLRKRREKVGKQRPSSSYQPQVKRRLL</sequence>
<keyword evidence="3" id="KW-1185">Reference proteome</keyword>
<organism evidence="2 3">
    <name type="scientific">Gossypium anomalum</name>
    <dbReference type="NCBI Taxonomy" id="47600"/>
    <lineage>
        <taxon>Eukaryota</taxon>
        <taxon>Viridiplantae</taxon>
        <taxon>Streptophyta</taxon>
        <taxon>Embryophyta</taxon>
        <taxon>Tracheophyta</taxon>
        <taxon>Spermatophyta</taxon>
        <taxon>Magnoliopsida</taxon>
        <taxon>eudicotyledons</taxon>
        <taxon>Gunneridae</taxon>
        <taxon>Pentapetalae</taxon>
        <taxon>rosids</taxon>
        <taxon>malvids</taxon>
        <taxon>Malvales</taxon>
        <taxon>Malvaceae</taxon>
        <taxon>Malvoideae</taxon>
        <taxon>Gossypium</taxon>
    </lineage>
</organism>
<accession>A0A8J5XUV9</accession>